<sequence length="68" mass="8147">MYDTFGCPFSFESPENKAMAKKVLDAVHQLWKSLRDDFTRKSSKKYEEHSRNVKRNNHLKRVSFCIYC</sequence>
<proteinExistence type="predicted"/>
<dbReference type="Proteomes" id="UP001249851">
    <property type="component" value="Unassembled WGS sequence"/>
</dbReference>
<keyword evidence="3" id="KW-1185">Reference proteome</keyword>
<comment type="caution">
    <text evidence="1">The sequence shown here is derived from an EMBL/GenBank/DDBJ whole genome shotgun (WGS) entry which is preliminary data.</text>
</comment>
<evidence type="ECO:0000313" key="2">
    <source>
        <dbReference type="EMBL" id="KAK2573718.1"/>
    </source>
</evidence>
<gene>
    <name evidence="2" type="ORF">P5673_001405</name>
    <name evidence="1" type="ORF">P5673_022261</name>
</gene>
<dbReference type="EMBL" id="JARQWQ010000002">
    <property type="protein sequence ID" value="KAK2573718.1"/>
    <property type="molecule type" value="Genomic_DNA"/>
</dbReference>
<name>A0AAD9Q774_ACRCE</name>
<reference evidence="1" key="1">
    <citation type="journal article" date="2023" name="G3 (Bethesda)">
        <title>Whole genome assembly and annotation of the endangered Caribbean coral Acropora cervicornis.</title>
        <authorList>
            <person name="Selwyn J.D."/>
            <person name="Vollmer S.V."/>
        </authorList>
    </citation>
    <scope>NUCLEOTIDE SEQUENCE</scope>
    <source>
        <strain evidence="1">K2</strain>
    </source>
</reference>
<dbReference type="EMBL" id="JARQWQ010000059">
    <property type="protein sequence ID" value="KAK2555974.1"/>
    <property type="molecule type" value="Genomic_DNA"/>
</dbReference>
<accession>A0AAD9Q774</accession>
<evidence type="ECO:0000313" key="1">
    <source>
        <dbReference type="EMBL" id="KAK2555974.1"/>
    </source>
</evidence>
<reference evidence="1" key="2">
    <citation type="journal article" date="2023" name="Science">
        <title>Genomic signatures of disease resistance in endangered staghorn corals.</title>
        <authorList>
            <person name="Vollmer S.V."/>
            <person name="Selwyn J.D."/>
            <person name="Despard B.A."/>
            <person name="Roesel C.L."/>
        </authorList>
    </citation>
    <scope>NUCLEOTIDE SEQUENCE</scope>
    <source>
        <strain evidence="1">K2</strain>
    </source>
</reference>
<evidence type="ECO:0000313" key="3">
    <source>
        <dbReference type="Proteomes" id="UP001249851"/>
    </source>
</evidence>
<protein>
    <submittedName>
        <fullName evidence="1">Uncharacterized protein</fullName>
    </submittedName>
</protein>
<organism evidence="1 3">
    <name type="scientific">Acropora cervicornis</name>
    <name type="common">Staghorn coral</name>
    <dbReference type="NCBI Taxonomy" id="6130"/>
    <lineage>
        <taxon>Eukaryota</taxon>
        <taxon>Metazoa</taxon>
        <taxon>Cnidaria</taxon>
        <taxon>Anthozoa</taxon>
        <taxon>Hexacorallia</taxon>
        <taxon>Scleractinia</taxon>
        <taxon>Astrocoeniina</taxon>
        <taxon>Acroporidae</taxon>
        <taxon>Acropora</taxon>
    </lineage>
</organism>
<dbReference type="AlphaFoldDB" id="A0AAD9Q774"/>